<dbReference type="AlphaFoldDB" id="A0A0B2UXB7"/>
<dbReference type="GO" id="GO:0004930">
    <property type="term" value="F:G protein-coupled receptor activity"/>
    <property type="evidence" value="ECO:0007669"/>
    <property type="project" value="InterPro"/>
</dbReference>
<feature type="non-terminal residue" evidence="7">
    <location>
        <position position="1"/>
    </location>
</feature>
<organism evidence="7 8">
    <name type="scientific">Toxocara canis</name>
    <name type="common">Canine roundworm</name>
    <dbReference type="NCBI Taxonomy" id="6265"/>
    <lineage>
        <taxon>Eukaryota</taxon>
        <taxon>Metazoa</taxon>
        <taxon>Ecdysozoa</taxon>
        <taxon>Nematoda</taxon>
        <taxon>Chromadorea</taxon>
        <taxon>Rhabditida</taxon>
        <taxon>Spirurina</taxon>
        <taxon>Ascaridomorpha</taxon>
        <taxon>Ascaridoidea</taxon>
        <taxon>Toxocaridae</taxon>
        <taxon>Toxocara</taxon>
    </lineage>
</organism>
<feature type="non-terminal residue" evidence="7">
    <location>
        <position position="169"/>
    </location>
</feature>
<feature type="domain" description="G-protein coupled receptors family 1 profile" evidence="6">
    <location>
        <begin position="20"/>
        <end position="169"/>
    </location>
</feature>
<accession>A0A0B2UXB7</accession>
<evidence type="ECO:0000256" key="2">
    <source>
        <dbReference type="ARBA" id="ARBA00022692"/>
    </source>
</evidence>
<keyword evidence="7" id="KW-0675">Receptor</keyword>
<dbReference type="GO" id="GO:0016020">
    <property type="term" value="C:membrane"/>
    <property type="evidence" value="ECO:0007669"/>
    <property type="project" value="UniProtKB-SubCell"/>
</dbReference>
<gene>
    <name evidence="7" type="primary">FR</name>
    <name evidence="7" type="ORF">Tcan_00431</name>
</gene>
<protein>
    <submittedName>
        <fullName evidence="7">FMRFamide receptor</fullName>
    </submittedName>
</protein>
<reference evidence="7 8" key="1">
    <citation type="submission" date="2014-11" db="EMBL/GenBank/DDBJ databases">
        <title>Genetic blueprint of the zoonotic pathogen Toxocara canis.</title>
        <authorList>
            <person name="Zhu X.-Q."/>
            <person name="Korhonen P.K."/>
            <person name="Cai H."/>
            <person name="Young N.D."/>
            <person name="Nejsum P."/>
            <person name="von Samson-Himmelstjerna G."/>
            <person name="Boag P.R."/>
            <person name="Tan P."/>
            <person name="Li Q."/>
            <person name="Min J."/>
            <person name="Yang Y."/>
            <person name="Wang X."/>
            <person name="Fang X."/>
            <person name="Hall R.S."/>
            <person name="Hofmann A."/>
            <person name="Sternberg P.W."/>
            <person name="Jex A.R."/>
            <person name="Gasser R.B."/>
        </authorList>
    </citation>
    <scope>NUCLEOTIDE SEQUENCE [LARGE SCALE GENOMIC DNA]</scope>
    <source>
        <strain evidence="7">PN_DK_2014</strain>
    </source>
</reference>
<dbReference type="PROSITE" id="PS50262">
    <property type="entry name" value="G_PROTEIN_RECEP_F1_2"/>
    <property type="match status" value="1"/>
</dbReference>
<feature type="transmembrane region" description="Helical" evidence="5">
    <location>
        <begin position="126"/>
        <end position="146"/>
    </location>
</feature>
<dbReference type="SUPFAM" id="SSF81321">
    <property type="entry name" value="Family A G protein-coupled receptor-like"/>
    <property type="match status" value="1"/>
</dbReference>
<dbReference type="EMBL" id="JPKZ01003062">
    <property type="protein sequence ID" value="KHN73732.1"/>
    <property type="molecule type" value="Genomic_DNA"/>
</dbReference>
<keyword evidence="2 5" id="KW-0812">Transmembrane</keyword>
<dbReference type="OMA" id="IEMTRIS"/>
<evidence type="ECO:0000259" key="6">
    <source>
        <dbReference type="PROSITE" id="PS50262"/>
    </source>
</evidence>
<dbReference type="OrthoDB" id="10011262at2759"/>
<dbReference type="Pfam" id="PF00001">
    <property type="entry name" value="7tm_1"/>
    <property type="match status" value="1"/>
</dbReference>
<keyword evidence="4 5" id="KW-0472">Membrane</keyword>
<dbReference type="PRINTS" id="PR00237">
    <property type="entry name" value="GPCRRHODOPSN"/>
</dbReference>
<feature type="transmembrane region" description="Helical" evidence="5">
    <location>
        <begin position="40"/>
        <end position="64"/>
    </location>
</feature>
<evidence type="ECO:0000256" key="5">
    <source>
        <dbReference type="SAM" id="Phobius"/>
    </source>
</evidence>
<sequence>LQALFRIYIMPITYMFGICANVINICVFSHKEMRSQMVNWFFLALSVSDLTVLIATFFVFSAPVIAEDSGSFTLVNASPRLLVFFYPFAHIAHTTTVYLTILVSVHRYLGVCHPFLMRRITSASSVKCVLTSAVIFSTVFNIPRWFELASVHCFSETFYRLVRKVFSGP</sequence>
<evidence type="ECO:0000256" key="1">
    <source>
        <dbReference type="ARBA" id="ARBA00004370"/>
    </source>
</evidence>
<dbReference type="Gene3D" id="1.20.1070.10">
    <property type="entry name" value="Rhodopsin 7-helix transmembrane proteins"/>
    <property type="match status" value="1"/>
</dbReference>
<feature type="transmembrane region" description="Helical" evidence="5">
    <location>
        <begin position="84"/>
        <end position="105"/>
    </location>
</feature>
<dbReference type="PANTHER" id="PTHR46641">
    <property type="entry name" value="FMRFAMIDE RECEPTOR-RELATED"/>
    <property type="match status" value="1"/>
</dbReference>
<comment type="caution">
    <text evidence="7">The sequence shown here is derived from an EMBL/GenBank/DDBJ whole genome shotgun (WGS) entry which is preliminary data.</text>
</comment>
<keyword evidence="3 5" id="KW-1133">Transmembrane helix</keyword>
<comment type="subcellular location">
    <subcellularLocation>
        <location evidence="1">Membrane</location>
    </subcellularLocation>
</comment>
<name>A0A0B2UXB7_TOXCA</name>
<dbReference type="Proteomes" id="UP000031036">
    <property type="component" value="Unassembled WGS sequence"/>
</dbReference>
<evidence type="ECO:0000256" key="3">
    <source>
        <dbReference type="ARBA" id="ARBA00022989"/>
    </source>
</evidence>
<evidence type="ECO:0000256" key="4">
    <source>
        <dbReference type="ARBA" id="ARBA00023136"/>
    </source>
</evidence>
<dbReference type="InterPro" id="IPR017452">
    <property type="entry name" value="GPCR_Rhodpsn_7TM"/>
</dbReference>
<dbReference type="STRING" id="6265.A0A0B2UXB7"/>
<evidence type="ECO:0000313" key="7">
    <source>
        <dbReference type="EMBL" id="KHN73732.1"/>
    </source>
</evidence>
<feature type="transmembrane region" description="Helical" evidence="5">
    <location>
        <begin position="6"/>
        <end position="28"/>
    </location>
</feature>
<dbReference type="InterPro" id="IPR000276">
    <property type="entry name" value="GPCR_Rhodpsn"/>
</dbReference>
<dbReference type="PANTHER" id="PTHR46641:SF2">
    <property type="entry name" value="FMRFAMIDE RECEPTOR"/>
    <property type="match status" value="1"/>
</dbReference>
<proteinExistence type="predicted"/>
<dbReference type="InterPro" id="IPR052954">
    <property type="entry name" value="GPCR-Ligand_Int"/>
</dbReference>
<evidence type="ECO:0000313" key="8">
    <source>
        <dbReference type="Proteomes" id="UP000031036"/>
    </source>
</evidence>
<keyword evidence="8" id="KW-1185">Reference proteome</keyword>